<organism evidence="1 2">
    <name type="scientific">Lentzea xinjiangensis</name>
    <dbReference type="NCBI Taxonomy" id="402600"/>
    <lineage>
        <taxon>Bacteria</taxon>
        <taxon>Bacillati</taxon>
        <taxon>Actinomycetota</taxon>
        <taxon>Actinomycetes</taxon>
        <taxon>Pseudonocardiales</taxon>
        <taxon>Pseudonocardiaceae</taxon>
        <taxon>Lentzea</taxon>
    </lineage>
</organism>
<sequence>MLPAEFRGRPRPREVVEVVEMTDLVRSWREEISRLDPRLRELVITADHGDFWHLSFDLGEVSHEAISGDLETFAFVDETGYFEDEVPAAGVPQRVVQLFA</sequence>
<evidence type="ECO:0000313" key="2">
    <source>
        <dbReference type="Proteomes" id="UP000199352"/>
    </source>
</evidence>
<accession>A0A1H9SWG7</accession>
<dbReference type="Proteomes" id="UP000199352">
    <property type="component" value="Unassembled WGS sequence"/>
</dbReference>
<name>A0A1H9SWG7_9PSEU</name>
<reference evidence="2" key="1">
    <citation type="submission" date="2016-10" db="EMBL/GenBank/DDBJ databases">
        <authorList>
            <person name="Varghese N."/>
            <person name="Submissions S."/>
        </authorList>
    </citation>
    <scope>NUCLEOTIDE SEQUENCE [LARGE SCALE GENOMIC DNA]</scope>
    <source>
        <strain evidence="2">CGMCC 4.3525</strain>
    </source>
</reference>
<keyword evidence="2" id="KW-1185">Reference proteome</keyword>
<dbReference type="AlphaFoldDB" id="A0A1H9SWG7"/>
<dbReference type="EMBL" id="FOFR01000017">
    <property type="protein sequence ID" value="SER89360.1"/>
    <property type="molecule type" value="Genomic_DNA"/>
</dbReference>
<proteinExistence type="predicted"/>
<evidence type="ECO:0000313" key="1">
    <source>
        <dbReference type="EMBL" id="SER89360.1"/>
    </source>
</evidence>
<gene>
    <name evidence="1" type="ORF">SAMN05216188_11728</name>
</gene>
<protein>
    <submittedName>
        <fullName evidence="1">Uncharacterized protein</fullName>
    </submittedName>
</protein>